<evidence type="ECO:0000256" key="3">
    <source>
        <dbReference type="RuleBase" id="RU367040"/>
    </source>
</evidence>
<dbReference type="GO" id="GO:0060294">
    <property type="term" value="P:cilium movement involved in cell motility"/>
    <property type="evidence" value="ECO:0007669"/>
    <property type="project" value="UniProtKB-UniRule"/>
</dbReference>
<keyword evidence="3" id="KW-0969">Cilium</keyword>
<evidence type="ECO:0000256" key="2">
    <source>
        <dbReference type="ARBA" id="ARBA00022490"/>
    </source>
</evidence>
<dbReference type="InParanoid" id="A0A7R8YZ28"/>
<keyword evidence="2" id="KW-0963">Cytoplasm</keyword>
<dbReference type="GO" id="GO:0060271">
    <property type="term" value="P:cilium assembly"/>
    <property type="evidence" value="ECO:0007669"/>
    <property type="project" value="UniProtKB-UniRule"/>
</dbReference>
<dbReference type="Proteomes" id="UP000594454">
    <property type="component" value="Chromosome 5"/>
</dbReference>
<keyword evidence="3" id="KW-0282">Flagellum</keyword>
<dbReference type="OrthoDB" id="9886517at2759"/>
<sequence length="574" mass="66420">MLCWQAQDSLVQRFYPFPFAPKNTLKYTLQKSKERTKEKQSIMKWHASSYLENRLFDSRLVKENLLDKWNIDGEMLNQRRDFRQFQENYPWSSGSSAAGPPIPTRAGIPYQTALGHPWKPTFGCEITQPVHLPQPIHHQMVNVHYNPSNMSSEPLKFPNLVTGYDTNPQHAARTALYTRFTPGEWSNHCLDMYSESNENRNNAERLRAEAVRTIRETDEKTAQGQRDAGRRLGERLTDVTFWRNELNTELEKLISETAMLCDTKRDSEKALADLDAPLHIARECLYNREKREGVEMVHDHVEKNLILEVDNLRNSQQKLRNLLDKISRQLAQCRASQHELEQDLMLKESALGIDGVCHKLNNYSRGINYFASIEKYDPTLSTADTWASASSTRINRSQSERTSSAQLRSEAATLINSVSSSVWDHWINTNNALNRRAAEMSEAKSKMQLHLHQVQQEIFDMEKHIALLRKAIDDKSNPLKVAQTRLEARSHRPGLELCKDFAQVRLVREVCDIQDSVANLHQKLQRAEEQHQQLLMTRANLEADMKRKINALFLDREKCMGIRRTFPASNIIKY</sequence>
<dbReference type="PANTHER" id="PTHR19960:SF11">
    <property type="entry name" value="TEKTIN"/>
    <property type="match status" value="1"/>
</dbReference>
<comment type="subcellular location">
    <subcellularLocation>
        <location evidence="3">Cytoplasm</location>
        <location evidence="3">Cytoskeleton</location>
        <location evidence="3">Cilium axoneme</location>
    </subcellularLocation>
</comment>
<dbReference type="InterPro" id="IPR048256">
    <property type="entry name" value="Tektin-like"/>
</dbReference>
<dbReference type="InterPro" id="IPR000435">
    <property type="entry name" value="Tektins"/>
</dbReference>
<keyword evidence="6" id="KW-1185">Reference proteome</keyword>
<comment type="similarity">
    <text evidence="1 3">Belongs to the tektin family.</text>
</comment>
<feature type="coiled-coil region" evidence="4">
    <location>
        <begin position="517"/>
        <end position="544"/>
    </location>
</feature>
<dbReference type="EMBL" id="LR899013">
    <property type="protein sequence ID" value="CAD7091119.1"/>
    <property type="molecule type" value="Genomic_DNA"/>
</dbReference>
<keyword evidence="4" id="KW-0175">Coiled coil</keyword>
<proteinExistence type="inferred from homology"/>
<protein>
    <recommendedName>
        <fullName evidence="3">Tektin</fullName>
    </recommendedName>
</protein>
<dbReference type="GO" id="GO:0005930">
    <property type="term" value="C:axoneme"/>
    <property type="evidence" value="ECO:0007669"/>
    <property type="project" value="UniProtKB-SubCell"/>
</dbReference>
<dbReference type="AlphaFoldDB" id="A0A7R8YZ28"/>
<dbReference type="GO" id="GO:0015630">
    <property type="term" value="C:microtubule cytoskeleton"/>
    <property type="evidence" value="ECO:0007669"/>
    <property type="project" value="UniProtKB-UniRule"/>
</dbReference>
<dbReference type="GO" id="GO:0005634">
    <property type="term" value="C:nucleus"/>
    <property type="evidence" value="ECO:0007669"/>
    <property type="project" value="TreeGrafter"/>
</dbReference>
<evidence type="ECO:0000256" key="1">
    <source>
        <dbReference type="ARBA" id="ARBA00007209"/>
    </source>
</evidence>
<evidence type="ECO:0000313" key="5">
    <source>
        <dbReference type="EMBL" id="CAD7091119.1"/>
    </source>
</evidence>
<evidence type="ECO:0000313" key="6">
    <source>
        <dbReference type="Proteomes" id="UP000594454"/>
    </source>
</evidence>
<keyword evidence="3" id="KW-0966">Cell projection</keyword>
<organism evidence="5 6">
    <name type="scientific">Hermetia illucens</name>
    <name type="common">Black soldier fly</name>
    <dbReference type="NCBI Taxonomy" id="343691"/>
    <lineage>
        <taxon>Eukaryota</taxon>
        <taxon>Metazoa</taxon>
        <taxon>Ecdysozoa</taxon>
        <taxon>Arthropoda</taxon>
        <taxon>Hexapoda</taxon>
        <taxon>Insecta</taxon>
        <taxon>Pterygota</taxon>
        <taxon>Neoptera</taxon>
        <taxon>Endopterygota</taxon>
        <taxon>Diptera</taxon>
        <taxon>Brachycera</taxon>
        <taxon>Stratiomyomorpha</taxon>
        <taxon>Stratiomyidae</taxon>
        <taxon>Hermetiinae</taxon>
        <taxon>Hermetia</taxon>
    </lineage>
</organism>
<accession>A0A7R8YZ28</accession>
<dbReference type="PRINTS" id="PR00511">
    <property type="entry name" value="TEKTIN"/>
</dbReference>
<evidence type="ECO:0000256" key="4">
    <source>
        <dbReference type="SAM" id="Coils"/>
    </source>
</evidence>
<reference evidence="5 6" key="1">
    <citation type="submission" date="2020-11" db="EMBL/GenBank/DDBJ databases">
        <authorList>
            <person name="Wallbank WR R."/>
            <person name="Pardo Diaz C."/>
            <person name="Kozak K."/>
            <person name="Martin S."/>
            <person name="Jiggins C."/>
            <person name="Moest M."/>
            <person name="Warren A I."/>
            <person name="Generalovic N T."/>
            <person name="Byers J.R.P. K."/>
            <person name="Montejo-Kovacevich G."/>
            <person name="Yen C E."/>
        </authorList>
    </citation>
    <scope>NUCLEOTIDE SEQUENCE [LARGE SCALE GENOMIC DNA]</scope>
</reference>
<dbReference type="Pfam" id="PF03148">
    <property type="entry name" value="Tektin"/>
    <property type="match status" value="1"/>
</dbReference>
<dbReference type="FunCoup" id="A0A7R8YZ28">
    <property type="interactions" value="15"/>
</dbReference>
<dbReference type="PANTHER" id="PTHR19960">
    <property type="entry name" value="TEKTIN"/>
    <property type="match status" value="1"/>
</dbReference>
<gene>
    <name evidence="5" type="ORF">HERILL_LOCUS13556</name>
</gene>
<feature type="coiled-coil region" evidence="4">
    <location>
        <begin position="309"/>
        <end position="343"/>
    </location>
</feature>
<name>A0A7R8YZ28_HERIL</name>